<evidence type="ECO:0000313" key="2">
    <source>
        <dbReference type="EnsemblMetazoa" id="ASIC004682-PA"/>
    </source>
</evidence>
<organism evidence="1">
    <name type="scientific">Anopheles sinensis</name>
    <name type="common">Mosquito</name>
    <dbReference type="NCBI Taxonomy" id="74873"/>
    <lineage>
        <taxon>Eukaryota</taxon>
        <taxon>Metazoa</taxon>
        <taxon>Ecdysozoa</taxon>
        <taxon>Arthropoda</taxon>
        <taxon>Hexapoda</taxon>
        <taxon>Insecta</taxon>
        <taxon>Pterygota</taxon>
        <taxon>Neoptera</taxon>
        <taxon>Endopterygota</taxon>
        <taxon>Diptera</taxon>
        <taxon>Nematocera</taxon>
        <taxon>Culicoidea</taxon>
        <taxon>Culicidae</taxon>
        <taxon>Anophelinae</taxon>
        <taxon>Anopheles</taxon>
    </lineage>
</organism>
<sequence>MVGGISASNIKRSINIQAKRSHHLLPAIGSEVEGNGREKSFPGNWLHLKCTFPVHDPLKLTFTHWEGAGGVCEELTSYNPGRDQCNVNQHRSKRCTKDIGFTGSLPKDV</sequence>
<keyword evidence="3" id="KW-1185">Reference proteome</keyword>
<protein>
    <submittedName>
        <fullName evidence="1 2">Uncharacterized protein</fullName>
    </submittedName>
</protein>
<reference evidence="2" key="2">
    <citation type="submission" date="2020-05" db="UniProtKB">
        <authorList>
            <consortium name="EnsemblMetazoa"/>
        </authorList>
    </citation>
    <scope>IDENTIFICATION</scope>
</reference>
<proteinExistence type="predicted"/>
<reference evidence="1 3" key="1">
    <citation type="journal article" date="2014" name="BMC Genomics">
        <title>Genome sequence of Anopheles sinensis provides insight into genetics basis of mosquito competence for malaria parasites.</title>
        <authorList>
            <person name="Zhou D."/>
            <person name="Zhang D."/>
            <person name="Ding G."/>
            <person name="Shi L."/>
            <person name="Hou Q."/>
            <person name="Ye Y."/>
            <person name="Xu Y."/>
            <person name="Zhou H."/>
            <person name="Xiong C."/>
            <person name="Li S."/>
            <person name="Yu J."/>
            <person name="Hong S."/>
            <person name="Yu X."/>
            <person name="Zou P."/>
            <person name="Chen C."/>
            <person name="Chang X."/>
            <person name="Wang W."/>
            <person name="Lv Y."/>
            <person name="Sun Y."/>
            <person name="Ma L."/>
            <person name="Shen B."/>
            <person name="Zhu C."/>
        </authorList>
    </citation>
    <scope>NUCLEOTIDE SEQUENCE [LARGE SCALE GENOMIC DNA]</scope>
</reference>
<dbReference type="VEuPathDB" id="VectorBase:ASIC004682"/>
<accession>A0A084VHE0</accession>
<dbReference type="Proteomes" id="UP000030765">
    <property type="component" value="Unassembled WGS sequence"/>
</dbReference>
<evidence type="ECO:0000313" key="3">
    <source>
        <dbReference type="Proteomes" id="UP000030765"/>
    </source>
</evidence>
<name>A0A084VHE0_ANOSI</name>
<evidence type="ECO:0000313" key="1">
    <source>
        <dbReference type="EMBL" id="KFB37384.1"/>
    </source>
</evidence>
<dbReference type="AlphaFoldDB" id="A0A084VHE0"/>
<dbReference type="EMBL" id="KE524842">
    <property type="protein sequence ID" value="KFB37384.1"/>
    <property type="molecule type" value="Genomic_DNA"/>
</dbReference>
<gene>
    <name evidence="1" type="ORF">ZHAS_00004682</name>
</gene>
<dbReference type="EMBL" id="ATLV01013158">
    <property type="status" value="NOT_ANNOTATED_CDS"/>
    <property type="molecule type" value="Genomic_DNA"/>
</dbReference>
<dbReference type="EnsemblMetazoa" id="ASIC004682-RA">
    <property type="protein sequence ID" value="ASIC004682-PA"/>
    <property type="gene ID" value="ASIC004682"/>
</dbReference>